<organism evidence="1 2">
    <name type="scientific">Prorocentrum cordatum</name>
    <dbReference type="NCBI Taxonomy" id="2364126"/>
    <lineage>
        <taxon>Eukaryota</taxon>
        <taxon>Sar</taxon>
        <taxon>Alveolata</taxon>
        <taxon>Dinophyceae</taxon>
        <taxon>Prorocentrales</taxon>
        <taxon>Prorocentraceae</taxon>
        <taxon>Prorocentrum</taxon>
    </lineage>
</organism>
<dbReference type="Proteomes" id="UP001189429">
    <property type="component" value="Unassembled WGS sequence"/>
</dbReference>
<dbReference type="EMBL" id="CAUYUJ010018048">
    <property type="protein sequence ID" value="CAK0880194.1"/>
    <property type="molecule type" value="Genomic_DNA"/>
</dbReference>
<sequence>GDGLRKLLELSVTRALLKPTRSRLLTIRHHGQGPSHSPPQLKMLGCVQTAPPCKSLEANHFSSGAPFPSEEEVGSRRRAVHRLLRTLGATALRGPIATSSQGQSWRPPVRVRCRVGWRRREEEEEDEQEEEEEKLAARDPGTYAVCGACAVARTRRACGLCARWRARGSRRRHLAPPNRSSSLLLLAPRARGWGEEAPAENCATYGAAGERDLTYKPAGPVGPSLSTGPCDHLAGIARGAERSLVPSGSSDDSRHVVQRLLEHLQHLLVRPDLRGDVQRGLALVVLNLHALVPAVLDDEPGHVPRPARRCLVQRGVPPLVDRVAVRAAPKKHGSDQALVVSAGQHQWGVALVVQDVDVGAALHEQAARGRLSGHGGVVQRREAACVLRIYVEVISVHELVHGTDVAIRDGLKKCGHPWPWAMGEVNENGPAQAALEPRGWAREWQ</sequence>
<accession>A0ABN9W2C4</accession>
<feature type="non-terminal residue" evidence="1">
    <location>
        <position position="1"/>
    </location>
</feature>
<keyword evidence="2" id="KW-1185">Reference proteome</keyword>
<protein>
    <submittedName>
        <fullName evidence="1">Uncharacterized protein</fullName>
    </submittedName>
</protein>
<name>A0ABN9W2C4_9DINO</name>
<proteinExistence type="predicted"/>
<comment type="caution">
    <text evidence="1">The sequence shown here is derived from an EMBL/GenBank/DDBJ whole genome shotgun (WGS) entry which is preliminary data.</text>
</comment>
<evidence type="ECO:0000313" key="2">
    <source>
        <dbReference type="Proteomes" id="UP001189429"/>
    </source>
</evidence>
<gene>
    <name evidence="1" type="ORF">PCOR1329_LOCUS63412</name>
</gene>
<evidence type="ECO:0000313" key="1">
    <source>
        <dbReference type="EMBL" id="CAK0880194.1"/>
    </source>
</evidence>
<reference evidence="1" key="1">
    <citation type="submission" date="2023-10" db="EMBL/GenBank/DDBJ databases">
        <authorList>
            <person name="Chen Y."/>
            <person name="Shah S."/>
            <person name="Dougan E. K."/>
            <person name="Thang M."/>
            <person name="Chan C."/>
        </authorList>
    </citation>
    <scope>NUCLEOTIDE SEQUENCE [LARGE SCALE GENOMIC DNA]</scope>
</reference>